<feature type="compositionally biased region" description="Basic and acidic residues" evidence="1">
    <location>
        <begin position="84"/>
        <end position="93"/>
    </location>
</feature>
<accession>A0A182SKS7</accession>
<evidence type="ECO:0000313" key="3">
    <source>
        <dbReference type="Proteomes" id="UP000075901"/>
    </source>
</evidence>
<evidence type="ECO:0000256" key="1">
    <source>
        <dbReference type="SAM" id="MobiDB-lite"/>
    </source>
</evidence>
<feature type="region of interest" description="Disordered" evidence="1">
    <location>
        <begin position="67"/>
        <end position="93"/>
    </location>
</feature>
<name>A0A182SKS7_9DIPT</name>
<reference evidence="2" key="2">
    <citation type="submission" date="2020-05" db="UniProtKB">
        <authorList>
            <consortium name="EnsemblMetazoa"/>
        </authorList>
    </citation>
    <scope>IDENTIFICATION</scope>
    <source>
        <strain evidence="2">maculatus3</strain>
    </source>
</reference>
<protein>
    <submittedName>
        <fullName evidence="2">Uncharacterized protein</fullName>
    </submittedName>
</protein>
<reference evidence="3" key="1">
    <citation type="submission" date="2013-09" db="EMBL/GenBank/DDBJ databases">
        <title>The Genome Sequence of Anopheles maculatus species B.</title>
        <authorList>
            <consortium name="The Broad Institute Genomics Platform"/>
            <person name="Neafsey D.E."/>
            <person name="Besansky N."/>
            <person name="Howell P."/>
            <person name="Walton C."/>
            <person name="Young S.K."/>
            <person name="Zeng Q."/>
            <person name="Gargeya S."/>
            <person name="Fitzgerald M."/>
            <person name="Haas B."/>
            <person name="Abouelleil A."/>
            <person name="Allen A.W."/>
            <person name="Alvarado L."/>
            <person name="Arachchi H.M."/>
            <person name="Berlin A.M."/>
            <person name="Chapman S.B."/>
            <person name="Gainer-Dewar J."/>
            <person name="Goldberg J."/>
            <person name="Griggs A."/>
            <person name="Gujja S."/>
            <person name="Hansen M."/>
            <person name="Howarth C."/>
            <person name="Imamovic A."/>
            <person name="Ireland A."/>
            <person name="Larimer J."/>
            <person name="McCowan C."/>
            <person name="Murphy C."/>
            <person name="Pearson M."/>
            <person name="Poon T.W."/>
            <person name="Priest M."/>
            <person name="Roberts A."/>
            <person name="Saif S."/>
            <person name="Shea T."/>
            <person name="Sisk P."/>
            <person name="Sykes S."/>
            <person name="Wortman J."/>
            <person name="Nusbaum C."/>
            <person name="Birren B."/>
        </authorList>
    </citation>
    <scope>NUCLEOTIDE SEQUENCE [LARGE SCALE GENOMIC DNA]</scope>
    <source>
        <strain evidence="3">maculatus3</strain>
    </source>
</reference>
<dbReference type="EnsemblMetazoa" id="AMAM008726-RA">
    <property type="protein sequence ID" value="AMAM008726-PA"/>
    <property type="gene ID" value="AMAM008726"/>
</dbReference>
<sequence>MLLPVVGSCTTGDTSEGKGLWRTVELKLRHLTDANKNQTIAGRNGDAGCGSGHDPLTNDPVQDCYGGGSQATHPETGAQGEEVVGERTARTNTTRDRRKVNRFCAWPVVRTMENRSLSVNPDMGWKRRAQGKMKVGTVLRPSLTRIRCSSPDLCYAFQAGGGWLQGCINGTVSARTIDAKRNMMICWCAQNRIFWARAVCGGFQQYCLGVEL</sequence>
<keyword evidence="3" id="KW-1185">Reference proteome</keyword>
<dbReference type="AlphaFoldDB" id="A0A182SKS7"/>
<dbReference type="Proteomes" id="UP000075901">
    <property type="component" value="Unassembled WGS sequence"/>
</dbReference>
<dbReference type="VEuPathDB" id="VectorBase:AMAM008726"/>
<organism evidence="2 3">
    <name type="scientific">Anopheles maculatus</name>
    <dbReference type="NCBI Taxonomy" id="74869"/>
    <lineage>
        <taxon>Eukaryota</taxon>
        <taxon>Metazoa</taxon>
        <taxon>Ecdysozoa</taxon>
        <taxon>Arthropoda</taxon>
        <taxon>Hexapoda</taxon>
        <taxon>Insecta</taxon>
        <taxon>Pterygota</taxon>
        <taxon>Neoptera</taxon>
        <taxon>Endopterygota</taxon>
        <taxon>Diptera</taxon>
        <taxon>Nematocera</taxon>
        <taxon>Culicoidea</taxon>
        <taxon>Culicidae</taxon>
        <taxon>Anophelinae</taxon>
        <taxon>Anopheles</taxon>
        <taxon>Anopheles maculatus group</taxon>
    </lineage>
</organism>
<proteinExistence type="predicted"/>
<evidence type="ECO:0000313" key="2">
    <source>
        <dbReference type="EnsemblMetazoa" id="AMAM008726-PA"/>
    </source>
</evidence>